<evidence type="ECO:0000313" key="1">
    <source>
        <dbReference type="EMBL" id="KAK8850281.1"/>
    </source>
</evidence>
<comment type="caution">
    <text evidence="1">The sequence shown here is derived from an EMBL/GenBank/DDBJ whole genome shotgun (WGS) entry which is preliminary data.</text>
</comment>
<reference evidence="1 2" key="1">
    <citation type="submission" date="2024-04" db="EMBL/GenBank/DDBJ databases">
        <title>Tritrichomonas musculus Genome.</title>
        <authorList>
            <person name="Alves-Ferreira E."/>
            <person name="Grigg M."/>
            <person name="Lorenzi H."/>
            <person name="Galac M."/>
        </authorList>
    </citation>
    <scope>NUCLEOTIDE SEQUENCE [LARGE SCALE GENOMIC DNA]</scope>
    <source>
        <strain evidence="1 2">EAF2021</strain>
    </source>
</reference>
<organism evidence="1 2">
    <name type="scientific">Tritrichomonas musculus</name>
    <dbReference type="NCBI Taxonomy" id="1915356"/>
    <lineage>
        <taxon>Eukaryota</taxon>
        <taxon>Metamonada</taxon>
        <taxon>Parabasalia</taxon>
        <taxon>Tritrichomonadida</taxon>
        <taxon>Tritrichomonadidae</taxon>
        <taxon>Tritrichomonas</taxon>
    </lineage>
</organism>
<protein>
    <recommendedName>
        <fullName evidence="3">DUF3447 domain-containing protein</fullName>
    </recommendedName>
</protein>
<name>A0ABR2HNH8_9EUKA</name>
<evidence type="ECO:0008006" key="3">
    <source>
        <dbReference type="Google" id="ProtNLM"/>
    </source>
</evidence>
<gene>
    <name evidence="1" type="ORF">M9Y10_018410</name>
</gene>
<dbReference type="EMBL" id="JAPFFF010000024">
    <property type="protein sequence ID" value="KAK8850281.1"/>
    <property type="molecule type" value="Genomic_DNA"/>
</dbReference>
<dbReference type="PANTHER" id="PTHR24159">
    <property type="match status" value="1"/>
</dbReference>
<keyword evidence="2" id="KW-1185">Reference proteome</keyword>
<dbReference type="Proteomes" id="UP001470230">
    <property type="component" value="Unassembled WGS sequence"/>
</dbReference>
<proteinExistence type="predicted"/>
<sequence>MENKNIDHLKKMKIIQENLLEYIDCENNLNENLEIFKQFLHDQNINDDCYELKEFFDLLVEIANNHHRTANFYTKIDSILLFLKNEINQHYSNFEIFNTFRSNKRILLFLFQEQIFKIDSEISIHILKSELKDYFYNESISIYSNDFNFQSEEEKALFDEKRKEGENDSYICQLIRKDSVVEFISYVNKIHFRLNSNIEQSIFETNQFLNENKISLIDYAAFFGSICIFKYLFINKVRINPDLKFCAIHGRNPEIIHFLEENKIIQNEISLIFESIKCHHNELANYFLSNLQNNEISKILDENHKQIFKSFNYTYLENVLTNPYCDFYLFKYEYIKFVEILLNRPDFDVNADIV</sequence>
<dbReference type="PANTHER" id="PTHR24159:SF5">
    <property type="entry name" value="ANK_REP_REGION DOMAIN-CONTAINING PROTEIN"/>
    <property type="match status" value="1"/>
</dbReference>
<accession>A0ABR2HNH8</accession>
<evidence type="ECO:0000313" key="2">
    <source>
        <dbReference type="Proteomes" id="UP001470230"/>
    </source>
</evidence>